<sequence length="213" mass="24705">MESFGIPCVHILHLLIYLQIKELPESLVLKRWTMKAKEAHVRLERQRSLVGDRTYESRITAMNDELQGLTFAAYGNLGDFKDVMEWVRNKKAELLGKHGHNREGSSNIAAEKSKTQYEAATKPREKKQKRKVRCSKCNGIGHNRRNYRRDDGTIKWNVEMKIMKMMMSGLVKAARRGLIKWSIAGDSVWDKAQISGTPCILWHNWYYVGYYGN</sequence>
<reference evidence="2 3" key="1">
    <citation type="journal article" date="2023" name="Plants (Basel)">
        <title>Bridging the Gap: Combining Genomics and Transcriptomics Approaches to Understand Stylosanthes scabra, an Orphan Legume from the Brazilian Caatinga.</title>
        <authorList>
            <person name="Ferreira-Neto J.R.C."/>
            <person name="da Silva M.D."/>
            <person name="Binneck E."/>
            <person name="de Melo N.F."/>
            <person name="da Silva R.H."/>
            <person name="de Melo A.L.T.M."/>
            <person name="Pandolfi V."/>
            <person name="Bustamante F.O."/>
            <person name="Brasileiro-Vidal A.C."/>
            <person name="Benko-Iseppon A.M."/>
        </authorList>
    </citation>
    <scope>NUCLEOTIDE SEQUENCE [LARGE SCALE GENOMIC DNA]</scope>
    <source>
        <tissue evidence="2">Leaves</tissue>
    </source>
</reference>
<name>A0ABU6U6K8_9FABA</name>
<gene>
    <name evidence="2" type="ORF">PIB30_013086</name>
</gene>
<dbReference type="EMBL" id="JASCZI010120862">
    <property type="protein sequence ID" value="MED6156280.1"/>
    <property type="molecule type" value="Genomic_DNA"/>
</dbReference>
<evidence type="ECO:0000256" key="1">
    <source>
        <dbReference type="SAM" id="MobiDB-lite"/>
    </source>
</evidence>
<feature type="region of interest" description="Disordered" evidence="1">
    <location>
        <begin position="97"/>
        <end position="129"/>
    </location>
</feature>
<dbReference type="Proteomes" id="UP001341840">
    <property type="component" value="Unassembled WGS sequence"/>
</dbReference>
<keyword evidence="3" id="KW-1185">Reference proteome</keyword>
<evidence type="ECO:0008006" key="4">
    <source>
        <dbReference type="Google" id="ProtNLM"/>
    </source>
</evidence>
<protein>
    <recommendedName>
        <fullName evidence="4">Protein FAR1-RELATED SEQUENCE</fullName>
    </recommendedName>
</protein>
<accession>A0ABU6U6K8</accession>
<comment type="caution">
    <text evidence="2">The sequence shown here is derived from an EMBL/GenBank/DDBJ whole genome shotgun (WGS) entry which is preliminary data.</text>
</comment>
<evidence type="ECO:0000313" key="2">
    <source>
        <dbReference type="EMBL" id="MED6156280.1"/>
    </source>
</evidence>
<evidence type="ECO:0000313" key="3">
    <source>
        <dbReference type="Proteomes" id="UP001341840"/>
    </source>
</evidence>
<proteinExistence type="predicted"/>
<organism evidence="2 3">
    <name type="scientific">Stylosanthes scabra</name>
    <dbReference type="NCBI Taxonomy" id="79078"/>
    <lineage>
        <taxon>Eukaryota</taxon>
        <taxon>Viridiplantae</taxon>
        <taxon>Streptophyta</taxon>
        <taxon>Embryophyta</taxon>
        <taxon>Tracheophyta</taxon>
        <taxon>Spermatophyta</taxon>
        <taxon>Magnoliopsida</taxon>
        <taxon>eudicotyledons</taxon>
        <taxon>Gunneridae</taxon>
        <taxon>Pentapetalae</taxon>
        <taxon>rosids</taxon>
        <taxon>fabids</taxon>
        <taxon>Fabales</taxon>
        <taxon>Fabaceae</taxon>
        <taxon>Papilionoideae</taxon>
        <taxon>50 kb inversion clade</taxon>
        <taxon>dalbergioids sensu lato</taxon>
        <taxon>Dalbergieae</taxon>
        <taxon>Pterocarpus clade</taxon>
        <taxon>Stylosanthes</taxon>
    </lineage>
</organism>